<evidence type="ECO:0000256" key="1">
    <source>
        <dbReference type="ARBA" id="ARBA00007623"/>
    </source>
</evidence>
<dbReference type="OrthoDB" id="6745900at2759"/>
<evidence type="ECO:0000256" key="4">
    <source>
        <dbReference type="ARBA" id="ARBA00022771"/>
    </source>
</evidence>
<evidence type="ECO:0000256" key="9">
    <source>
        <dbReference type="PROSITE-ProRule" id="PRU00239"/>
    </source>
</evidence>
<dbReference type="Proteomes" id="UP000051574">
    <property type="component" value="Unassembled WGS sequence"/>
</dbReference>
<keyword evidence="7" id="KW-0862">Zinc</keyword>
<dbReference type="GO" id="GO:0004198">
    <property type="term" value="F:calcium-dependent cysteine-type endopeptidase activity"/>
    <property type="evidence" value="ECO:0007669"/>
    <property type="project" value="InterPro"/>
</dbReference>
<dbReference type="InterPro" id="IPR001876">
    <property type="entry name" value="Znf_RanBP2"/>
</dbReference>
<dbReference type="AlphaFoldDB" id="A0A0T6AT28"/>
<sequence length="382" mass="43074">MTLRKGEFWSCSKCTLKNPLLASTCKVCKTERTTLSMPAVSRSPSPRHGGLKKHTNGTKVTYAKVNYMQKSSSKVKERTNANFDLDQVISMATSYQPKSWQCSICTFENTKSQAVCDMCMNMRVDVNETPPPEQPIRLSQEELANKHWHYIVRYCKLKKQSYVDESFPPAPSSLYYYPTENKDAPVVKWKRLRDICFDDDPDKDLPWAVFRRPQPSDISQGVLGNCWLLSALAVLAEREDLVRAVLITREICHQGVYQVRLCKDGNWKTVLVDDFFPCDKKGHLFYSQAKRKQLWVPLIEKAVAKLHGCYEALVSGRAIEGLATLTGSPCESIPLQVSSIQAPAEDELDTDLIWAQLLSSRQALFLMGASCGGGNMKVDEAE</sequence>
<keyword evidence="14" id="KW-1185">Reference proteome</keyword>
<dbReference type="SMART" id="SM00230">
    <property type="entry name" value="CysPc"/>
    <property type="match status" value="1"/>
</dbReference>
<dbReference type="SUPFAM" id="SSF90209">
    <property type="entry name" value="Ran binding protein zinc finger-like"/>
    <property type="match status" value="2"/>
</dbReference>
<dbReference type="Pfam" id="PF00648">
    <property type="entry name" value="Peptidase_C2"/>
    <property type="match status" value="1"/>
</dbReference>
<dbReference type="InterPro" id="IPR038765">
    <property type="entry name" value="Papain-like_cys_pep_sf"/>
</dbReference>
<evidence type="ECO:0000259" key="11">
    <source>
        <dbReference type="PROSITE" id="PS50199"/>
    </source>
</evidence>
<reference evidence="13 14" key="1">
    <citation type="submission" date="2015-09" db="EMBL/GenBank/DDBJ databases">
        <title>Draft genome of the scarab beetle Oryctes borbonicus.</title>
        <authorList>
            <person name="Meyer J.M."/>
            <person name="Markov G.V."/>
            <person name="Baskaran P."/>
            <person name="Herrmann M."/>
            <person name="Sommer R.J."/>
            <person name="Roedelsperger C."/>
        </authorList>
    </citation>
    <scope>NUCLEOTIDE SEQUENCE [LARGE SCALE GENOMIC DNA]</scope>
    <source>
        <strain evidence="13">OB123</strain>
        <tissue evidence="13">Whole animal</tissue>
    </source>
</reference>
<evidence type="ECO:0000256" key="10">
    <source>
        <dbReference type="PROSITE-ProRule" id="PRU00322"/>
    </source>
</evidence>
<keyword evidence="4 10" id="KW-0863">Zinc-finger</keyword>
<evidence type="ECO:0000313" key="14">
    <source>
        <dbReference type="Proteomes" id="UP000051574"/>
    </source>
</evidence>
<proteinExistence type="inferred from homology"/>
<evidence type="ECO:0000256" key="8">
    <source>
        <dbReference type="PIRSR" id="PIRSR622684-1"/>
    </source>
</evidence>
<dbReference type="PROSITE" id="PS01358">
    <property type="entry name" value="ZF_RANBP2_1"/>
    <property type="match status" value="2"/>
</dbReference>
<keyword evidence="2" id="KW-0645">Protease</keyword>
<dbReference type="CDD" id="cd00044">
    <property type="entry name" value="CysPc"/>
    <property type="match status" value="1"/>
</dbReference>
<dbReference type="PROSITE" id="PS50203">
    <property type="entry name" value="CALPAIN_CAT"/>
    <property type="match status" value="1"/>
</dbReference>
<dbReference type="InterPro" id="IPR036443">
    <property type="entry name" value="Znf_RanBP2_sf"/>
</dbReference>
<feature type="active site" evidence="8">
    <location>
        <position position="226"/>
    </location>
</feature>
<dbReference type="PANTHER" id="PTHR10183:SF382">
    <property type="entry name" value="CALPAIN-15"/>
    <property type="match status" value="1"/>
</dbReference>
<name>A0A0T6AT28_9SCAR</name>
<protein>
    <submittedName>
        <fullName evidence="13">Peptidase</fullName>
    </submittedName>
</protein>
<dbReference type="PRINTS" id="PR00704">
    <property type="entry name" value="CALPAIN"/>
</dbReference>
<dbReference type="GO" id="GO:0008270">
    <property type="term" value="F:zinc ion binding"/>
    <property type="evidence" value="ECO:0007669"/>
    <property type="project" value="UniProtKB-KW"/>
</dbReference>
<feature type="non-terminal residue" evidence="13">
    <location>
        <position position="382"/>
    </location>
</feature>
<organism evidence="13 14">
    <name type="scientific">Oryctes borbonicus</name>
    <dbReference type="NCBI Taxonomy" id="1629725"/>
    <lineage>
        <taxon>Eukaryota</taxon>
        <taxon>Metazoa</taxon>
        <taxon>Ecdysozoa</taxon>
        <taxon>Arthropoda</taxon>
        <taxon>Hexapoda</taxon>
        <taxon>Insecta</taxon>
        <taxon>Pterygota</taxon>
        <taxon>Neoptera</taxon>
        <taxon>Endopterygota</taxon>
        <taxon>Coleoptera</taxon>
        <taxon>Polyphaga</taxon>
        <taxon>Scarabaeiformia</taxon>
        <taxon>Scarabaeidae</taxon>
        <taxon>Dynastinae</taxon>
        <taxon>Oryctes</taxon>
    </lineage>
</organism>
<evidence type="ECO:0000256" key="3">
    <source>
        <dbReference type="ARBA" id="ARBA00022723"/>
    </source>
</evidence>
<dbReference type="EMBL" id="LJIG01022864">
    <property type="protein sequence ID" value="KRT78328.1"/>
    <property type="molecule type" value="Genomic_DNA"/>
</dbReference>
<evidence type="ECO:0000259" key="12">
    <source>
        <dbReference type="PROSITE" id="PS50203"/>
    </source>
</evidence>
<feature type="domain" description="Calpain catalytic" evidence="12">
    <location>
        <begin position="161"/>
        <end position="382"/>
    </location>
</feature>
<evidence type="ECO:0000256" key="6">
    <source>
        <dbReference type="ARBA" id="ARBA00022807"/>
    </source>
</evidence>
<feature type="domain" description="RanBP2-type" evidence="11">
    <location>
        <begin position="96"/>
        <end position="125"/>
    </location>
</feature>
<comment type="caution">
    <text evidence="13">The sequence shown here is derived from an EMBL/GenBank/DDBJ whole genome shotgun (WGS) entry which is preliminary data.</text>
</comment>
<comment type="caution">
    <text evidence="9">Lacks conserved residue(s) required for the propagation of feature annotation.</text>
</comment>
<evidence type="ECO:0000256" key="5">
    <source>
        <dbReference type="ARBA" id="ARBA00022801"/>
    </source>
</evidence>
<dbReference type="PROSITE" id="PS50199">
    <property type="entry name" value="ZF_RANBP2_2"/>
    <property type="match status" value="2"/>
</dbReference>
<keyword evidence="6" id="KW-0788">Thiol protease</keyword>
<keyword evidence="3" id="KW-0479">Metal-binding</keyword>
<keyword evidence="5" id="KW-0378">Hydrolase</keyword>
<evidence type="ECO:0000313" key="13">
    <source>
        <dbReference type="EMBL" id="KRT78328.1"/>
    </source>
</evidence>
<evidence type="ECO:0000256" key="7">
    <source>
        <dbReference type="ARBA" id="ARBA00022833"/>
    </source>
</evidence>
<dbReference type="SMART" id="SM00547">
    <property type="entry name" value="ZnF_RBZ"/>
    <property type="match status" value="2"/>
</dbReference>
<dbReference type="GO" id="GO:0006508">
    <property type="term" value="P:proteolysis"/>
    <property type="evidence" value="ECO:0007669"/>
    <property type="project" value="UniProtKB-KW"/>
</dbReference>
<dbReference type="Gene3D" id="2.30.30.380">
    <property type="entry name" value="Zn-finger domain of Sec23/24"/>
    <property type="match status" value="2"/>
</dbReference>
<dbReference type="InterPro" id="IPR022684">
    <property type="entry name" value="Calpain_cysteine_protease"/>
</dbReference>
<dbReference type="Pfam" id="PF00641">
    <property type="entry name" value="Zn_ribbon_RanBP"/>
    <property type="match status" value="2"/>
</dbReference>
<feature type="domain" description="RanBP2-type" evidence="11">
    <location>
        <begin position="4"/>
        <end position="34"/>
    </location>
</feature>
<accession>A0A0T6AT28</accession>
<evidence type="ECO:0000256" key="2">
    <source>
        <dbReference type="ARBA" id="ARBA00022670"/>
    </source>
</evidence>
<gene>
    <name evidence="13" type="ORF">AMK59_8351</name>
</gene>
<comment type="similarity">
    <text evidence="1">Belongs to the peptidase C2 family.</text>
</comment>
<dbReference type="InterPro" id="IPR001300">
    <property type="entry name" value="Peptidase_C2_calpain_cat"/>
</dbReference>
<dbReference type="GO" id="GO:0005737">
    <property type="term" value="C:cytoplasm"/>
    <property type="evidence" value="ECO:0007669"/>
    <property type="project" value="TreeGrafter"/>
</dbReference>
<dbReference type="InterPro" id="IPR000169">
    <property type="entry name" value="Pept_cys_AS"/>
</dbReference>
<dbReference type="SUPFAM" id="SSF54001">
    <property type="entry name" value="Cysteine proteinases"/>
    <property type="match status" value="1"/>
</dbReference>
<dbReference type="PANTHER" id="PTHR10183">
    <property type="entry name" value="CALPAIN"/>
    <property type="match status" value="1"/>
</dbReference>
<dbReference type="PROSITE" id="PS00139">
    <property type="entry name" value="THIOL_PROTEASE_CYS"/>
    <property type="match status" value="1"/>
</dbReference>